<keyword evidence="4" id="KW-1185">Reference proteome</keyword>
<evidence type="ECO:0000313" key="4">
    <source>
        <dbReference type="Proteomes" id="UP001597365"/>
    </source>
</evidence>
<feature type="transmembrane region" description="Helical" evidence="2">
    <location>
        <begin position="20"/>
        <end position="42"/>
    </location>
</feature>
<evidence type="ECO:0000313" key="3">
    <source>
        <dbReference type="EMBL" id="MFD1830649.1"/>
    </source>
</evidence>
<protein>
    <submittedName>
        <fullName evidence="3">DUF6343 family protein</fullName>
    </submittedName>
</protein>
<reference evidence="4" key="1">
    <citation type="journal article" date="2019" name="Int. J. Syst. Evol. Microbiol.">
        <title>The Global Catalogue of Microorganisms (GCM) 10K type strain sequencing project: providing services to taxonomists for standard genome sequencing and annotation.</title>
        <authorList>
            <consortium name="The Broad Institute Genomics Platform"/>
            <consortium name="The Broad Institute Genome Sequencing Center for Infectious Disease"/>
            <person name="Wu L."/>
            <person name="Ma J."/>
        </authorList>
    </citation>
    <scope>NUCLEOTIDE SEQUENCE [LARGE SCALE GENOMIC DNA]</scope>
    <source>
        <strain evidence="4">CGMCC 4.7455</strain>
    </source>
</reference>
<keyword evidence="2" id="KW-0812">Transmembrane</keyword>
<sequence length="109" mass="11683">MRIPGRSRTGTEPVTARSALGLRLLLSAVYAPVFLAGTVFFAAWTARSGPGDSPGPDSLRTLTWICAALTVLALADLLVVLARVRRERAGRRDGGAARAEDREEGWRGH</sequence>
<dbReference type="Pfam" id="PF19870">
    <property type="entry name" value="DUF6343"/>
    <property type="match status" value="1"/>
</dbReference>
<evidence type="ECO:0000256" key="2">
    <source>
        <dbReference type="SAM" id="Phobius"/>
    </source>
</evidence>
<accession>A0ABW4PK53</accession>
<organism evidence="3 4">
    <name type="scientific">Streptomyces desertarenae</name>
    <dbReference type="NCBI Taxonomy" id="2666184"/>
    <lineage>
        <taxon>Bacteria</taxon>
        <taxon>Bacillati</taxon>
        <taxon>Actinomycetota</taxon>
        <taxon>Actinomycetes</taxon>
        <taxon>Kitasatosporales</taxon>
        <taxon>Streptomycetaceae</taxon>
        <taxon>Streptomyces</taxon>
    </lineage>
</organism>
<keyword evidence="2" id="KW-1133">Transmembrane helix</keyword>
<dbReference type="RefSeq" id="WP_380899792.1">
    <property type="nucleotide sequence ID" value="NZ_JBHUFU010000007.1"/>
</dbReference>
<dbReference type="Proteomes" id="UP001597365">
    <property type="component" value="Unassembled WGS sequence"/>
</dbReference>
<feature type="region of interest" description="Disordered" evidence="1">
    <location>
        <begin position="88"/>
        <end position="109"/>
    </location>
</feature>
<proteinExistence type="predicted"/>
<comment type="caution">
    <text evidence="3">The sequence shown here is derived from an EMBL/GenBank/DDBJ whole genome shotgun (WGS) entry which is preliminary data.</text>
</comment>
<gene>
    <name evidence="3" type="ORF">ACFSJS_13335</name>
</gene>
<dbReference type="EMBL" id="JBHUFU010000007">
    <property type="protein sequence ID" value="MFD1830649.1"/>
    <property type="molecule type" value="Genomic_DNA"/>
</dbReference>
<keyword evidence="2" id="KW-0472">Membrane</keyword>
<evidence type="ECO:0000256" key="1">
    <source>
        <dbReference type="SAM" id="MobiDB-lite"/>
    </source>
</evidence>
<feature type="compositionally biased region" description="Basic and acidic residues" evidence="1">
    <location>
        <begin position="90"/>
        <end position="109"/>
    </location>
</feature>
<feature type="transmembrane region" description="Helical" evidence="2">
    <location>
        <begin position="62"/>
        <end position="82"/>
    </location>
</feature>
<name>A0ABW4PK53_9ACTN</name>
<dbReference type="InterPro" id="IPR045924">
    <property type="entry name" value="DUF6343"/>
</dbReference>